<evidence type="ECO:0000256" key="6">
    <source>
        <dbReference type="ARBA" id="ARBA00023098"/>
    </source>
</evidence>
<dbReference type="GO" id="GO:0051750">
    <property type="term" value="F:delta(3,5)-delta(2,4)-dienoyl-CoA isomerase activity"/>
    <property type="evidence" value="ECO:0007669"/>
    <property type="project" value="TreeGrafter"/>
</dbReference>
<evidence type="ECO:0000256" key="5">
    <source>
        <dbReference type="ARBA" id="ARBA00022990"/>
    </source>
</evidence>
<evidence type="ECO:0000256" key="7">
    <source>
        <dbReference type="ARBA" id="ARBA00023140"/>
    </source>
</evidence>
<dbReference type="PROSITE" id="PS50157">
    <property type="entry name" value="ZINC_FINGER_C2H2_2"/>
    <property type="match status" value="1"/>
</dbReference>
<dbReference type="SUPFAM" id="SSF57667">
    <property type="entry name" value="beta-beta-alpha zinc fingers"/>
    <property type="match status" value="1"/>
</dbReference>
<keyword evidence="5" id="KW-0007">Acetylation</keyword>
<dbReference type="Gene3D" id="3.90.226.10">
    <property type="entry name" value="2-enoyl-CoA Hydratase, Chain A, domain 1"/>
    <property type="match status" value="1"/>
</dbReference>
<dbReference type="GO" id="GO:0005777">
    <property type="term" value="C:peroxisome"/>
    <property type="evidence" value="ECO:0007669"/>
    <property type="project" value="UniProtKB-SubCell"/>
</dbReference>
<evidence type="ECO:0000256" key="4">
    <source>
        <dbReference type="ARBA" id="ARBA00022832"/>
    </source>
</evidence>
<dbReference type="SUPFAM" id="SSF52096">
    <property type="entry name" value="ClpP/crotonase"/>
    <property type="match status" value="1"/>
</dbReference>
<name>A0AAW1N0F3_POPJA</name>
<comment type="catalytic activity">
    <reaction evidence="10">
        <text>(3E,5Z,8Z,11Z,14Z)-eicosapentaenoyl-CoA = (2E,4E,8Z,11Z,14Z)-eicosapentaenoyl-CoA</text>
        <dbReference type="Rhea" id="RHEA:45224"/>
        <dbReference type="ChEBI" id="CHEBI:85090"/>
        <dbReference type="ChEBI" id="CHEBI:85091"/>
    </reaction>
</comment>
<gene>
    <name evidence="15" type="ORF">QE152_g4913</name>
</gene>
<dbReference type="Gene3D" id="3.30.160.60">
    <property type="entry name" value="Classic Zinc Finger"/>
    <property type="match status" value="1"/>
</dbReference>
<dbReference type="FunFam" id="1.10.12.10:FF:000004">
    <property type="entry name" value="Delta3,5-delta2,4-dienoyl-CoA isomerase"/>
    <property type="match status" value="1"/>
</dbReference>
<evidence type="ECO:0000256" key="2">
    <source>
        <dbReference type="ARBA" id="ARBA00005005"/>
    </source>
</evidence>
<evidence type="ECO:0000256" key="8">
    <source>
        <dbReference type="ARBA" id="ARBA00023235"/>
    </source>
</evidence>
<evidence type="ECO:0000256" key="11">
    <source>
        <dbReference type="ARBA" id="ARBA00055786"/>
    </source>
</evidence>
<keyword evidence="4" id="KW-0276">Fatty acid metabolism</keyword>
<keyword evidence="8" id="KW-0413">Isomerase</keyword>
<evidence type="ECO:0000256" key="12">
    <source>
        <dbReference type="ARBA" id="ARBA00071021"/>
    </source>
</evidence>
<accession>A0AAW1N0F3</accession>
<keyword evidence="13" id="KW-0863">Zinc-finger</keyword>
<dbReference type="Pfam" id="PF00378">
    <property type="entry name" value="ECH_1"/>
    <property type="match status" value="1"/>
</dbReference>
<evidence type="ECO:0000313" key="16">
    <source>
        <dbReference type="Proteomes" id="UP001458880"/>
    </source>
</evidence>
<dbReference type="EMBL" id="JASPKY010000027">
    <property type="protein sequence ID" value="KAK9751559.1"/>
    <property type="molecule type" value="Genomic_DNA"/>
</dbReference>
<dbReference type="InterPro" id="IPR036236">
    <property type="entry name" value="Znf_C2H2_sf"/>
</dbReference>
<evidence type="ECO:0000256" key="1">
    <source>
        <dbReference type="ARBA" id="ARBA00004275"/>
    </source>
</evidence>
<dbReference type="PANTHER" id="PTHR43149:SF1">
    <property type="entry name" value="DELTA(3,5)-DELTA(2,4)-DIENOYL-COA ISOMERASE, MITOCHONDRIAL"/>
    <property type="match status" value="1"/>
</dbReference>
<dbReference type="AlphaFoldDB" id="A0AAW1N0F3"/>
<dbReference type="GO" id="GO:0006631">
    <property type="term" value="P:fatty acid metabolic process"/>
    <property type="evidence" value="ECO:0007669"/>
    <property type="project" value="UniProtKB-KW"/>
</dbReference>
<dbReference type="FunFam" id="3.90.226.10:FF:000024">
    <property type="entry name" value="Delta3,5-delta2,4-dienoyl-CoA isomerase"/>
    <property type="match status" value="1"/>
</dbReference>
<dbReference type="GO" id="GO:0005739">
    <property type="term" value="C:mitochondrion"/>
    <property type="evidence" value="ECO:0007669"/>
    <property type="project" value="TreeGrafter"/>
</dbReference>
<dbReference type="Proteomes" id="UP001458880">
    <property type="component" value="Unassembled WGS sequence"/>
</dbReference>
<comment type="catalytic activity">
    <reaction evidence="9">
        <text>(3E,5Z)-octadienoyl-CoA = (2E,4E)-octadienoyl-CoA</text>
        <dbReference type="Rhea" id="RHEA:45244"/>
        <dbReference type="ChEBI" id="CHEBI:62243"/>
        <dbReference type="ChEBI" id="CHEBI:85108"/>
    </reaction>
</comment>
<dbReference type="PANTHER" id="PTHR43149">
    <property type="entry name" value="ENOYL-COA HYDRATASE"/>
    <property type="match status" value="1"/>
</dbReference>
<proteinExistence type="inferred from homology"/>
<evidence type="ECO:0000256" key="9">
    <source>
        <dbReference type="ARBA" id="ARBA00051408"/>
    </source>
</evidence>
<comment type="similarity">
    <text evidence="3">Belongs to the enoyl-CoA hydratase/isomerase family.</text>
</comment>
<feature type="domain" description="C2H2-type" evidence="14">
    <location>
        <begin position="288"/>
        <end position="319"/>
    </location>
</feature>
<dbReference type="GO" id="GO:0008270">
    <property type="term" value="F:zinc ion binding"/>
    <property type="evidence" value="ECO:0007669"/>
    <property type="project" value="UniProtKB-KW"/>
</dbReference>
<dbReference type="Gene3D" id="1.10.12.10">
    <property type="entry name" value="Lyase 2-enoyl-coa Hydratase, Chain A, domain 2"/>
    <property type="match status" value="1"/>
</dbReference>
<evidence type="ECO:0000256" key="3">
    <source>
        <dbReference type="ARBA" id="ARBA00005254"/>
    </source>
</evidence>
<dbReference type="InterPro" id="IPR045002">
    <property type="entry name" value="Ech1-like"/>
</dbReference>
<comment type="subcellular location">
    <subcellularLocation>
        <location evidence="1">Peroxisome</location>
    </subcellularLocation>
</comment>
<dbReference type="CDD" id="cd06558">
    <property type="entry name" value="crotonase-like"/>
    <property type="match status" value="1"/>
</dbReference>
<comment type="function">
    <text evidence="11">Isomerization of 3-trans,5-cis-dienoyl-CoA to 2-trans,4-trans-dienoyl-CoA.</text>
</comment>
<sequence>MCICSEVYFQVLSCYLNAHSGEITMRDTNKRKREEESYYIQAVTENSTYQQSGSTVSPQHIQTPVIEQNPAYNQSLLLNQPIIQNQQLLYQLQRSSDTQQNLVYLIVPTNENIQVQSVPLTIVNDQQGTVQYIETSQLTAQDANQTENTIILENIKEEETEDKPELFVEEDINCAEEENIQYSYSTHQNESKQNANNIGSANSGYSQAYARAISSSKDNINSNRPHWYHCDYKDCSESFYSLYEKKQHLDAHIFPENSEFKCSICNMVFEKAVDRNKHVESHAIPPTYKCKQCQKDFSYFTVLMKHLEEKKCSHKNPVSGATRKSPILIRTLIGTSIAKMSSSTFETLHVTVPKPFVYHVELHRPKKRNALNEQMWKDISACFSGLNNNPDCRVVMLSGAGKMFTAGLDMNSAMNLGPKVAEQDDVARKAKILYPTITLYQEAISSMEKCCKPVLSAVHSACIGAGVDIVTATDIRYCTKDAYYQVKETMIGMAADVGTLQRLPKVIGNQSLVRELCFTGRELPADEALSSGLVSKVYDDKESLIAGALKVAEQISELSPVAVQTTKLSLVYSRDHSVQEGLDHIATINQYLLQSEDFLNAVLGQMSKEKVVFSKL</sequence>
<dbReference type="InterPro" id="IPR029045">
    <property type="entry name" value="ClpP/crotonase-like_dom_sf"/>
</dbReference>
<dbReference type="InterPro" id="IPR014748">
    <property type="entry name" value="Enoyl-CoA_hydra_C"/>
</dbReference>
<reference evidence="15 16" key="1">
    <citation type="journal article" date="2024" name="BMC Genomics">
        <title>De novo assembly and annotation of Popillia japonica's genome with initial clues to its potential as an invasive pest.</title>
        <authorList>
            <person name="Cucini C."/>
            <person name="Boschi S."/>
            <person name="Funari R."/>
            <person name="Cardaioli E."/>
            <person name="Iannotti N."/>
            <person name="Marturano G."/>
            <person name="Paoli F."/>
            <person name="Bruttini M."/>
            <person name="Carapelli A."/>
            <person name="Frati F."/>
            <person name="Nardi F."/>
        </authorList>
    </citation>
    <scope>NUCLEOTIDE SEQUENCE [LARGE SCALE GENOMIC DNA]</scope>
    <source>
        <strain evidence="15">DMR45628</strain>
    </source>
</reference>
<keyword evidence="7" id="KW-0576">Peroxisome</keyword>
<protein>
    <recommendedName>
        <fullName evidence="12">Delta(3,5)-Delta(2,4)-dienoyl-CoA isomerase, mitochondrial</fullName>
    </recommendedName>
</protein>
<keyword evidence="6" id="KW-0443">Lipid metabolism</keyword>
<evidence type="ECO:0000259" key="14">
    <source>
        <dbReference type="PROSITE" id="PS50157"/>
    </source>
</evidence>
<comment type="pathway">
    <text evidence="2">Lipid metabolism; fatty acid beta-oxidation.</text>
</comment>
<dbReference type="InterPro" id="IPR001753">
    <property type="entry name" value="Enoyl-CoA_hydra/iso"/>
</dbReference>
<evidence type="ECO:0000313" key="15">
    <source>
        <dbReference type="EMBL" id="KAK9751559.1"/>
    </source>
</evidence>
<keyword evidence="13" id="KW-0479">Metal-binding</keyword>
<organism evidence="15 16">
    <name type="scientific">Popillia japonica</name>
    <name type="common">Japanese beetle</name>
    <dbReference type="NCBI Taxonomy" id="7064"/>
    <lineage>
        <taxon>Eukaryota</taxon>
        <taxon>Metazoa</taxon>
        <taxon>Ecdysozoa</taxon>
        <taxon>Arthropoda</taxon>
        <taxon>Hexapoda</taxon>
        <taxon>Insecta</taxon>
        <taxon>Pterygota</taxon>
        <taxon>Neoptera</taxon>
        <taxon>Endopterygota</taxon>
        <taxon>Coleoptera</taxon>
        <taxon>Polyphaga</taxon>
        <taxon>Scarabaeiformia</taxon>
        <taxon>Scarabaeidae</taxon>
        <taxon>Rutelinae</taxon>
        <taxon>Popillia</taxon>
    </lineage>
</organism>
<dbReference type="InterPro" id="IPR013087">
    <property type="entry name" value="Znf_C2H2_type"/>
</dbReference>
<comment type="caution">
    <text evidence="15">The sequence shown here is derived from an EMBL/GenBank/DDBJ whole genome shotgun (WGS) entry which is preliminary data.</text>
</comment>
<evidence type="ECO:0000256" key="13">
    <source>
        <dbReference type="PROSITE-ProRule" id="PRU00042"/>
    </source>
</evidence>
<keyword evidence="13" id="KW-0862">Zinc</keyword>
<dbReference type="PROSITE" id="PS00028">
    <property type="entry name" value="ZINC_FINGER_C2H2_1"/>
    <property type="match status" value="1"/>
</dbReference>
<evidence type="ECO:0000256" key="10">
    <source>
        <dbReference type="ARBA" id="ARBA00052809"/>
    </source>
</evidence>
<keyword evidence="16" id="KW-1185">Reference proteome</keyword>
<dbReference type="SMART" id="SM00355">
    <property type="entry name" value="ZnF_C2H2"/>
    <property type="match status" value="3"/>
</dbReference>